<keyword evidence="2" id="KW-1185">Reference proteome</keyword>
<accession>A0ACC3NLH6</accession>
<evidence type="ECO:0000313" key="1">
    <source>
        <dbReference type="EMBL" id="KAK3718231.1"/>
    </source>
</evidence>
<dbReference type="Proteomes" id="UP001281147">
    <property type="component" value="Unassembled WGS sequence"/>
</dbReference>
<dbReference type="EMBL" id="JAUTXU010000033">
    <property type="protein sequence ID" value="KAK3718231.1"/>
    <property type="molecule type" value="Genomic_DNA"/>
</dbReference>
<organism evidence="1 2">
    <name type="scientific">Vermiconidia calcicola</name>
    <dbReference type="NCBI Taxonomy" id="1690605"/>
    <lineage>
        <taxon>Eukaryota</taxon>
        <taxon>Fungi</taxon>
        <taxon>Dikarya</taxon>
        <taxon>Ascomycota</taxon>
        <taxon>Pezizomycotina</taxon>
        <taxon>Dothideomycetes</taxon>
        <taxon>Dothideomycetidae</taxon>
        <taxon>Mycosphaerellales</taxon>
        <taxon>Extremaceae</taxon>
        <taxon>Vermiconidia</taxon>
    </lineage>
</organism>
<sequence length="197" mass="21316">MPPNPVYGAAIASSKVRAIVTQIVELEGIQGSDSLARFKKSKVGAGTGARHLNLLVPGNEDTYVYRRSLHPSPKPVVCIDFKPAQSAKQTTGQDIYHPEVEAREANDPDVYDRPIKSPDPAEPRDSLIDATPKGAPSEDVPDDDDDKWNPYACDANPADPRSSLIDATPTGAASEHVADDDDEHWNPYAADNETTEE</sequence>
<evidence type="ECO:0000313" key="2">
    <source>
        <dbReference type="Proteomes" id="UP001281147"/>
    </source>
</evidence>
<name>A0ACC3NLH6_9PEZI</name>
<protein>
    <submittedName>
        <fullName evidence="1">Uncharacterized protein</fullName>
    </submittedName>
</protein>
<comment type="caution">
    <text evidence="1">The sequence shown here is derived from an EMBL/GenBank/DDBJ whole genome shotgun (WGS) entry which is preliminary data.</text>
</comment>
<gene>
    <name evidence="1" type="ORF">LTR37_005346</name>
</gene>
<reference evidence="1" key="1">
    <citation type="submission" date="2023-07" db="EMBL/GenBank/DDBJ databases">
        <title>Black Yeasts Isolated from many extreme environments.</title>
        <authorList>
            <person name="Coleine C."/>
            <person name="Stajich J.E."/>
            <person name="Selbmann L."/>
        </authorList>
    </citation>
    <scope>NUCLEOTIDE SEQUENCE</scope>
    <source>
        <strain evidence="1">CCFEE 5714</strain>
    </source>
</reference>
<proteinExistence type="predicted"/>